<reference evidence="2 4" key="1">
    <citation type="journal article" date="2014" name="BMC Genomics">
        <title>Genome sequence of Anopheles sinensis provides insight into genetics basis of mosquito competence for malaria parasites.</title>
        <authorList>
            <person name="Zhou D."/>
            <person name="Zhang D."/>
            <person name="Ding G."/>
            <person name="Shi L."/>
            <person name="Hou Q."/>
            <person name="Ye Y."/>
            <person name="Xu Y."/>
            <person name="Zhou H."/>
            <person name="Xiong C."/>
            <person name="Li S."/>
            <person name="Yu J."/>
            <person name="Hong S."/>
            <person name="Yu X."/>
            <person name="Zou P."/>
            <person name="Chen C."/>
            <person name="Chang X."/>
            <person name="Wang W."/>
            <person name="Lv Y."/>
            <person name="Sun Y."/>
            <person name="Ma L."/>
            <person name="Shen B."/>
            <person name="Zhu C."/>
        </authorList>
    </citation>
    <scope>NUCLEOTIDE SEQUENCE [LARGE SCALE GENOMIC DNA]</scope>
</reference>
<gene>
    <name evidence="2" type="ORF">ZHAS_00014011</name>
</gene>
<feature type="compositionally biased region" description="Gly residues" evidence="1">
    <location>
        <begin position="121"/>
        <end position="131"/>
    </location>
</feature>
<feature type="region of interest" description="Disordered" evidence="1">
    <location>
        <begin position="51"/>
        <end position="89"/>
    </location>
</feature>
<evidence type="ECO:0000256" key="1">
    <source>
        <dbReference type="SAM" id="MobiDB-lite"/>
    </source>
</evidence>
<dbReference type="VEuPathDB" id="VectorBase:ASIC014011"/>
<evidence type="ECO:0000313" key="2">
    <source>
        <dbReference type="EMBL" id="KFB46039.1"/>
    </source>
</evidence>
<evidence type="ECO:0000313" key="3">
    <source>
        <dbReference type="EnsemblMetazoa" id="ASIC014011-PA"/>
    </source>
</evidence>
<proteinExistence type="predicted"/>
<name>A0A084W745_ANOSI</name>
<dbReference type="Proteomes" id="UP000030765">
    <property type="component" value="Unassembled WGS sequence"/>
</dbReference>
<dbReference type="AlphaFoldDB" id="A0A084W745"/>
<keyword evidence="4" id="KW-1185">Reference proteome</keyword>
<reference evidence="3" key="2">
    <citation type="submission" date="2020-05" db="UniProtKB">
        <authorList>
            <consortium name="EnsemblMetazoa"/>
        </authorList>
    </citation>
    <scope>IDENTIFICATION</scope>
</reference>
<sequence length="152" mass="16464">MEFAASEPNLTVENGEIHGRRTTTCCNCFANRHRKSGANWRFDLSISYSRPETPPWIPRGKESTSNPFSPGGESWRKTEREDFHSPSCPYNIVLPRGNKSAIGSMSIEAIDQGQDYRGEGEGGSPVAGTGRGEGDSRGPSVIGKIYVGAVSN</sequence>
<organism evidence="2">
    <name type="scientific">Anopheles sinensis</name>
    <name type="common">Mosquito</name>
    <dbReference type="NCBI Taxonomy" id="74873"/>
    <lineage>
        <taxon>Eukaryota</taxon>
        <taxon>Metazoa</taxon>
        <taxon>Ecdysozoa</taxon>
        <taxon>Arthropoda</taxon>
        <taxon>Hexapoda</taxon>
        <taxon>Insecta</taxon>
        <taxon>Pterygota</taxon>
        <taxon>Neoptera</taxon>
        <taxon>Endopterygota</taxon>
        <taxon>Diptera</taxon>
        <taxon>Nematocera</taxon>
        <taxon>Culicoidea</taxon>
        <taxon>Culicidae</taxon>
        <taxon>Anophelinae</taxon>
        <taxon>Anopheles</taxon>
    </lineage>
</organism>
<feature type="compositionally biased region" description="Basic and acidic residues" evidence="1">
    <location>
        <begin position="74"/>
        <end position="84"/>
    </location>
</feature>
<accession>A0A084W745</accession>
<dbReference type="EMBL" id="KE525312">
    <property type="protein sequence ID" value="KFB46039.1"/>
    <property type="molecule type" value="Genomic_DNA"/>
</dbReference>
<protein>
    <submittedName>
        <fullName evidence="2 3">Coproporphyrinogen III oxidase</fullName>
    </submittedName>
</protein>
<feature type="region of interest" description="Disordered" evidence="1">
    <location>
        <begin position="114"/>
        <end position="141"/>
    </location>
</feature>
<evidence type="ECO:0000313" key="4">
    <source>
        <dbReference type="Proteomes" id="UP000030765"/>
    </source>
</evidence>
<dbReference type="EnsemblMetazoa" id="ASIC014011-RA">
    <property type="protein sequence ID" value="ASIC014011-PA"/>
    <property type="gene ID" value="ASIC014011"/>
</dbReference>
<dbReference type="EMBL" id="ATLV01021105">
    <property type="status" value="NOT_ANNOTATED_CDS"/>
    <property type="molecule type" value="Genomic_DNA"/>
</dbReference>